<dbReference type="InterPro" id="IPR000182">
    <property type="entry name" value="GNAT_dom"/>
</dbReference>
<dbReference type="CDD" id="cd04301">
    <property type="entry name" value="NAT_SF"/>
    <property type="match status" value="1"/>
</dbReference>
<feature type="domain" description="N-acetyltransferase" evidence="2">
    <location>
        <begin position="26"/>
        <end position="176"/>
    </location>
</feature>
<dbReference type="InterPro" id="IPR016181">
    <property type="entry name" value="Acyl_CoA_acyltransferase"/>
</dbReference>
<dbReference type="Pfam" id="PF00583">
    <property type="entry name" value="Acetyltransf_1"/>
    <property type="match status" value="1"/>
</dbReference>
<sequence length="183" mass="20554">MLVTITYLQQTSPDDLKPAAAPDGDARVVLAGEPSPEFHRYFYLSVGGDWHWNGRRDWTWDQWQAHVARPGVELWVLWVRGTPAGYGALRAHDGEVEIENFGLLPSFIGRGLGGYLLTEVVRRAWAIDGTKRVRLNTCSLDGPHAVQNYLARGFVQYKTQQEERPEKDGVARGPWDGANRVPS</sequence>
<dbReference type="OrthoDB" id="275336at2"/>
<reference evidence="3 4" key="1">
    <citation type="submission" date="2015-07" db="EMBL/GenBank/DDBJ databases">
        <title>Genome sequencing of Kibdelosporangium phytohabitans.</title>
        <authorList>
            <person name="Qin S."/>
            <person name="Xing K."/>
        </authorList>
    </citation>
    <scope>NUCLEOTIDE SEQUENCE [LARGE SCALE GENOMIC DNA]</scope>
    <source>
        <strain evidence="3 4">KLBMP1111</strain>
    </source>
</reference>
<keyword evidence="3" id="KW-0808">Transferase</keyword>
<evidence type="ECO:0000313" key="4">
    <source>
        <dbReference type="Proteomes" id="UP000063699"/>
    </source>
</evidence>
<dbReference type="Gene3D" id="3.40.630.30">
    <property type="match status" value="1"/>
</dbReference>
<dbReference type="AlphaFoldDB" id="A0A0N9HUQ4"/>
<keyword evidence="4" id="KW-1185">Reference proteome</keyword>
<dbReference type="SUPFAM" id="SSF55729">
    <property type="entry name" value="Acyl-CoA N-acyltransferases (Nat)"/>
    <property type="match status" value="1"/>
</dbReference>
<dbReference type="RefSeq" id="WP_054287702.1">
    <property type="nucleotide sequence ID" value="NZ_CP012752.1"/>
</dbReference>
<organism evidence="3 4">
    <name type="scientific">Kibdelosporangium phytohabitans</name>
    <dbReference type="NCBI Taxonomy" id="860235"/>
    <lineage>
        <taxon>Bacteria</taxon>
        <taxon>Bacillati</taxon>
        <taxon>Actinomycetota</taxon>
        <taxon>Actinomycetes</taxon>
        <taxon>Pseudonocardiales</taxon>
        <taxon>Pseudonocardiaceae</taxon>
        <taxon>Kibdelosporangium</taxon>
    </lineage>
</organism>
<dbReference type="EMBL" id="CP012752">
    <property type="protein sequence ID" value="ALG05722.1"/>
    <property type="molecule type" value="Genomic_DNA"/>
</dbReference>
<feature type="compositionally biased region" description="Basic and acidic residues" evidence="1">
    <location>
        <begin position="160"/>
        <end position="170"/>
    </location>
</feature>
<protein>
    <submittedName>
        <fullName evidence="3">Acetyltransferase</fullName>
    </submittedName>
</protein>
<gene>
    <name evidence="3" type="ORF">AOZ06_01185</name>
</gene>
<dbReference type="KEGG" id="kphy:AOZ06_01185"/>
<dbReference type="Proteomes" id="UP000063699">
    <property type="component" value="Chromosome"/>
</dbReference>
<feature type="region of interest" description="Disordered" evidence="1">
    <location>
        <begin position="159"/>
        <end position="183"/>
    </location>
</feature>
<dbReference type="PROSITE" id="PS51186">
    <property type="entry name" value="GNAT"/>
    <property type="match status" value="1"/>
</dbReference>
<evidence type="ECO:0000313" key="3">
    <source>
        <dbReference type="EMBL" id="ALG05722.1"/>
    </source>
</evidence>
<dbReference type="GO" id="GO:0016747">
    <property type="term" value="F:acyltransferase activity, transferring groups other than amino-acyl groups"/>
    <property type="evidence" value="ECO:0007669"/>
    <property type="project" value="InterPro"/>
</dbReference>
<dbReference type="STRING" id="860235.AOZ06_01185"/>
<evidence type="ECO:0000259" key="2">
    <source>
        <dbReference type="PROSITE" id="PS51186"/>
    </source>
</evidence>
<evidence type="ECO:0000256" key="1">
    <source>
        <dbReference type="SAM" id="MobiDB-lite"/>
    </source>
</evidence>
<proteinExistence type="predicted"/>
<name>A0A0N9HUQ4_9PSEU</name>
<accession>A0A0N9HUQ4</accession>